<dbReference type="SUPFAM" id="SSF56219">
    <property type="entry name" value="DNase I-like"/>
    <property type="match status" value="1"/>
</dbReference>
<comment type="caution">
    <text evidence="1">The sequence shown here is derived from an EMBL/GenBank/DDBJ whole genome shotgun (WGS) entry which is preliminary data.</text>
</comment>
<evidence type="ECO:0000313" key="2">
    <source>
        <dbReference type="Proteomes" id="UP001516400"/>
    </source>
</evidence>
<accession>A0ABD2MII2</accession>
<dbReference type="EMBL" id="JABFTP020000001">
    <property type="protein sequence ID" value="KAL3266182.1"/>
    <property type="molecule type" value="Genomic_DNA"/>
</dbReference>
<organism evidence="1 2">
    <name type="scientific">Cryptolaemus montrouzieri</name>
    <dbReference type="NCBI Taxonomy" id="559131"/>
    <lineage>
        <taxon>Eukaryota</taxon>
        <taxon>Metazoa</taxon>
        <taxon>Ecdysozoa</taxon>
        <taxon>Arthropoda</taxon>
        <taxon>Hexapoda</taxon>
        <taxon>Insecta</taxon>
        <taxon>Pterygota</taxon>
        <taxon>Neoptera</taxon>
        <taxon>Endopterygota</taxon>
        <taxon>Coleoptera</taxon>
        <taxon>Polyphaga</taxon>
        <taxon>Cucujiformia</taxon>
        <taxon>Coccinelloidea</taxon>
        <taxon>Coccinellidae</taxon>
        <taxon>Scymninae</taxon>
        <taxon>Scymnini</taxon>
        <taxon>Cryptolaemus</taxon>
    </lineage>
</organism>
<sequence length="167" mass="19186">MDHVLDSVGCGPRWVVVAGDLNDNMMVESSAKRKITNLFRSHGLQCLFIEPTKVTTTSFTCIDNIFANFKFGACFKETIDPHISDHKAQKLCIPSCIPVENTYKKTRNFNEQNPYQFIRNLEKLDWNNYALSESADVCFDVFHRTVIDNLNFSISENGYFSKDQIKK</sequence>
<proteinExistence type="predicted"/>
<gene>
    <name evidence="1" type="ORF">HHI36_010366</name>
</gene>
<dbReference type="AlphaFoldDB" id="A0ABD2MII2"/>
<protein>
    <submittedName>
        <fullName evidence="1">Uncharacterized protein</fullName>
    </submittedName>
</protein>
<evidence type="ECO:0000313" key="1">
    <source>
        <dbReference type="EMBL" id="KAL3266182.1"/>
    </source>
</evidence>
<dbReference type="Proteomes" id="UP001516400">
    <property type="component" value="Unassembled WGS sequence"/>
</dbReference>
<keyword evidence="2" id="KW-1185">Reference proteome</keyword>
<dbReference type="InterPro" id="IPR036691">
    <property type="entry name" value="Endo/exonu/phosph_ase_sf"/>
</dbReference>
<name>A0ABD2MII2_9CUCU</name>
<reference evidence="1 2" key="1">
    <citation type="journal article" date="2021" name="BMC Biol.">
        <title>Horizontally acquired antibacterial genes associated with adaptive radiation of ladybird beetles.</title>
        <authorList>
            <person name="Li H.S."/>
            <person name="Tang X.F."/>
            <person name="Huang Y.H."/>
            <person name="Xu Z.Y."/>
            <person name="Chen M.L."/>
            <person name="Du X.Y."/>
            <person name="Qiu B.Y."/>
            <person name="Chen P.T."/>
            <person name="Zhang W."/>
            <person name="Slipinski A."/>
            <person name="Escalona H.E."/>
            <person name="Waterhouse R.M."/>
            <person name="Zwick A."/>
            <person name="Pang H."/>
        </authorList>
    </citation>
    <scope>NUCLEOTIDE SEQUENCE [LARGE SCALE GENOMIC DNA]</scope>
    <source>
        <strain evidence="1">SYSU2018</strain>
    </source>
</reference>